<keyword evidence="2" id="KW-1185">Reference proteome</keyword>
<protein>
    <submittedName>
        <fullName evidence="1">Uncharacterized protein</fullName>
    </submittedName>
</protein>
<sequence>MGLPSQWNRRAVAREEIYTPRQLLLFVDPNLFVLLWPDRLAGSNALQTCKDLQIQCGNADRNATKAPVEEDFVWFGFRRCAVSGGIKSARRAGFCGGNQTWGYWFETHRKAIKCNGARILIVNPLYPIKADSILLH</sequence>
<accession>A0AAV4D3G4</accession>
<organism evidence="1 2">
    <name type="scientific">Plakobranchus ocellatus</name>
    <dbReference type="NCBI Taxonomy" id="259542"/>
    <lineage>
        <taxon>Eukaryota</taxon>
        <taxon>Metazoa</taxon>
        <taxon>Spiralia</taxon>
        <taxon>Lophotrochozoa</taxon>
        <taxon>Mollusca</taxon>
        <taxon>Gastropoda</taxon>
        <taxon>Heterobranchia</taxon>
        <taxon>Euthyneura</taxon>
        <taxon>Panpulmonata</taxon>
        <taxon>Sacoglossa</taxon>
        <taxon>Placobranchoidea</taxon>
        <taxon>Plakobranchidae</taxon>
        <taxon>Plakobranchus</taxon>
    </lineage>
</organism>
<dbReference type="AlphaFoldDB" id="A0AAV4D3G4"/>
<comment type="caution">
    <text evidence="1">The sequence shown here is derived from an EMBL/GenBank/DDBJ whole genome shotgun (WGS) entry which is preliminary data.</text>
</comment>
<name>A0AAV4D3G4_9GAST</name>
<dbReference type="Proteomes" id="UP000735302">
    <property type="component" value="Unassembled WGS sequence"/>
</dbReference>
<evidence type="ECO:0000313" key="1">
    <source>
        <dbReference type="EMBL" id="GFO38707.1"/>
    </source>
</evidence>
<dbReference type="EMBL" id="BLXT01007347">
    <property type="protein sequence ID" value="GFO38707.1"/>
    <property type="molecule type" value="Genomic_DNA"/>
</dbReference>
<evidence type="ECO:0000313" key="2">
    <source>
        <dbReference type="Proteomes" id="UP000735302"/>
    </source>
</evidence>
<proteinExistence type="predicted"/>
<gene>
    <name evidence="1" type="ORF">PoB_006521200</name>
</gene>
<reference evidence="1 2" key="1">
    <citation type="journal article" date="2021" name="Elife">
        <title>Chloroplast acquisition without the gene transfer in kleptoplastic sea slugs, Plakobranchus ocellatus.</title>
        <authorList>
            <person name="Maeda T."/>
            <person name="Takahashi S."/>
            <person name="Yoshida T."/>
            <person name="Shimamura S."/>
            <person name="Takaki Y."/>
            <person name="Nagai Y."/>
            <person name="Toyoda A."/>
            <person name="Suzuki Y."/>
            <person name="Arimoto A."/>
            <person name="Ishii H."/>
            <person name="Satoh N."/>
            <person name="Nishiyama T."/>
            <person name="Hasebe M."/>
            <person name="Maruyama T."/>
            <person name="Minagawa J."/>
            <person name="Obokata J."/>
            <person name="Shigenobu S."/>
        </authorList>
    </citation>
    <scope>NUCLEOTIDE SEQUENCE [LARGE SCALE GENOMIC DNA]</scope>
</reference>